<dbReference type="Gene3D" id="3.40.720.10">
    <property type="entry name" value="Alkaline Phosphatase, subunit A"/>
    <property type="match status" value="1"/>
</dbReference>
<dbReference type="Gene3D" id="3.30.1120.10">
    <property type="match status" value="1"/>
</dbReference>
<accession>A0ABZ0GSN1</accession>
<feature type="compositionally biased region" description="Basic residues" evidence="5">
    <location>
        <begin position="497"/>
        <end position="516"/>
    </location>
</feature>
<evidence type="ECO:0000256" key="2">
    <source>
        <dbReference type="ARBA" id="ARBA00022723"/>
    </source>
</evidence>
<dbReference type="PROSITE" id="PS00149">
    <property type="entry name" value="SULFATASE_2"/>
    <property type="match status" value="1"/>
</dbReference>
<dbReference type="PANTHER" id="PTHR42693:SF53">
    <property type="entry name" value="ENDO-4-O-SULFATASE"/>
    <property type="match status" value="1"/>
</dbReference>
<evidence type="ECO:0000256" key="3">
    <source>
        <dbReference type="ARBA" id="ARBA00022801"/>
    </source>
</evidence>
<dbReference type="Proteomes" id="UP001301442">
    <property type="component" value="Chromosome"/>
</dbReference>
<proteinExistence type="inferred from homology"/>
<dbReference type="Pfam" id="PF00884">
    <property type="entry name" value="Sulfatase"/>
    <property type="match status" value="1"/>
</dbReference>
<keyword evidence="3" id="KW-0378">Hydrolase</keyword>
<keyword evidence="2" id="KW-0479">Metal-binding</keyword>
<evidence type="ECO:0000313" key="8">
    <source>
        <dbReference type="Proteomes" id="UP001301442"/>
    </source>
</evidence>
<gene>
    <name evidence="7" type="ORF">RI844_05710</name>
</gene>
<protein>
    <submittedName>
        <fullName evidence="7">Sulfatase-like hydrolase/transferase</fullName>
    </submittedName>
</protein>
<evidence type="ECO:0000256" key="5">
    <source>
        <dbReference type="SAM" id="MobiDB-lite"/>
    </source>
</evidence>
<dbReference type="SUPFAM" id="SSF53649">
    <property type="entry name" value="Alkaline phosphatase-like"/>
    <property type="match status" value="1"/>
</dbReference>
<evidence type="ECO:0000256" key="1">
    <source>
        <dbReference type="ARBA" id="ARBA00008779"/>
    </source>
</evidence>
<dbReference type="InterPro" id="IPR050738">
    <property type="entry name" value="Sulfatase"/>
</dbReference>
<keyword evidence="8" id="KW-1185">Reference proteome</keyword>
<sequence length="516" mass="58476">MKEKVMILSLFICLFSKANIVHSYQSKATTSPDSKPNIVIIYSDDQGWGDVGYHGYNDVYTPNIDKLAKQGTQFSQAYVSASVCGPSRAGLISGVHQQKFGFYGNGENTHIPTSQPTIFERVKAHGYTTGAVGKWHIGDDEGHPLKRGTDFYYGFLNGAHDYYKSSNEPQAKKSLAPIYRNYEKEPPIQESNGYLTEMFTNEAVSFIDRSADKPFLLYLAYNAVHHPWDVPQKYLERLKHLKTDKERKLFAGMLLAMDDGVGAVLQSLKRNGVDENTLVFFMSDNGSPRGQGLVPPKKKKRGQTVMSSPGPFNGFKGDTYEGGIRVPFVMRWPNKIPENQTYAQPVLNLDIVKTTLAAIGMKESKKGLPLDGIDLLPYITNKNKADLTRVMYWRRDEDYAIRDGKWKLTFNDESGPKTIQLFDLENDIEEFHDLSRQFPKIAQQLQNKFDQWDSSLPDNAFGKTANNRNSGYPEGNIKNVIKFNDIQSKQPAVEPKNKKKKKKRKKKKKKKKKNTS</sequence>
<dbReference type="PANTHER" id="PTHR42693">
    <property type="entry name" value="ARYLSULFATASE FAMILY MEMBER"/>
    <property type="match status" value="1"/>
</dbReference>
<dbReference type="InterPro" id="IPR024607">
    <property type="entry name" value="Sulfatase_CS"/>
</dbReference>
<dbReference type="InterPro" id="IPR017850">
    <property type="entry name" value="Alkaline_phosphatase_core_sf"/>
</dbReference>
<name>A0ABZ0GSN1_9GAMM</name>
<dbReference type="RefSeq" id="WP_348397479.1">
    <property type="nucleotide sequence ID" value="NZ_CP136600.1"/>
</dbReference>
<dbReference type="EMBL" id="CP136600">
    <property type="protein sequence ID" value="WOH38710.1"/>
    <property type="molecule type" value="Genomic_DNA"/>
</dbReference>
<reference evidence="7 8" key="1">
    <citation type="submission" date="2023-09" db="EMBL/GenBank/DDBJ databases">
        <authorList>
            <person name="Qi X."/>
        </authorList>
    </citation>
    <scope>NUCLEOTIDE SEQUENCE [LARGE SCALE GENOMIC DNA]</scope>
    <source>
        <strain evidence="7 8">S1-1</strain>
    </source>
</reference>
<dbReference type="InterPro" id="IPR000917">
    <property type="entry name" value="Sulfatase_N"/>
</dbReference>
<feature type="region of interest" description="Disordered" evidence="5">
    <location>
        <begin position="456"/>
        <end position="516"/>
    </location>
</feature>
<evidence type="ECO:0000256" key="4">
    <source>
        <dbReference type="ARBA" id="ARBA00022837"/>
    </source>
</evidence>
<feature type="domain" description="Sulfatase N-terminal" evidence="6">
    <location>
        <begin position="36"/>
        <end position="360"/>
    </location>
</feature>
<evidence type="ECO:0000313" key="7">
    <source>
        <dbReference type="EMBL" id="WOH38710.1"/>
    </source>
</evidence>
<keyword evidence="4" id="KW-0106">Calcium</keyword>
<organism evidence="7 8">
    <name type="scientific">Thalassotalea fonticola</name>
    <dbReference type="NCBI Taxonomy" id="3065649"/>
    <lineage>
        <taxon>Bacteria</taxon>
        <taxon>Pseudomonadati</taxon>
        <taxon>Pseudomonadota</taxon>
        <taxon>Gammaproteobacteria</taxon>
        <taxon>Alteromonadales</taxon>
        <taxon>Colwelliaceae</taxon>
        <taxon>Thalassotalea</taxon>
    </lineage>
</organism>
<evidence type="ECO:0000259" key="6">
    <source>
        <dbReference type="Pfam" id="PF00884"/>
    </source>
</evidence>
<comment type="similarity">
    <text evidence="1">Belongs to the sulfatase family.</text>
</comment>